<accession>A0A2G9G7B5</accession>
<feature type="domain" description="F-box" evidence="1">
    <location>
        <begin position="3"/>
        <end position="53"/>
    </location>
</feature>
<organism evidence="2 3">
    <name type="scientific">Handroanthus impetiginosus</name>
    <dbReference type="NCBI Taxonomy" id="429701"/>
    <lineage>
        <taxon>Eukaryota</taxon>
        <taxon>Viridiplantae</taxon>
        <taxon>Streptophyta</taxon>
        <taxon>Embryophyta</taxon>
        <taxon>Tracheophyta</taxon>
        <taxon>Spermatophyta</taxon>
        <taxon>Magnoliopsida</taxon>
        <taxon>eudicotyledons</taxon>
        <taxon>Gunneridae</taxon>
        <taxon>Pentapetalae</taxon>
        <taxon>asterids</taxon>
        <taxon>lamiids</taxon>
        <taxon>Lamiales</taxon>
        <taxon>Bignoniaceae</taxon>
        <taxon>Crescentiina</taxon>
        <taxon>Tabebuia alliance</taxon>
        <taxon>Handroanthus</taxon>
    </lineage>
</organism>
<dbReference type="PANTHER" id="PTHR31672:SF10">
    <property type="entry name" value="F-BOX DOMAIN-CONTAINING PROTEIN"/>
    <property type="match status" value="1"/>
</dbReference>
<evidence type="ECO:0000313" key="3">
    <source>
        <dbReference type="Proteomes" id="UP000231279"/>
    </source>
</evidence>
<dbReference type="Pfam" id="PF08268">
    <property type="entry name" value="FBA_3"/>
    <property type="match status" value="1"/>
</dbReference>
<dbReference type="AlphaFoldDB" id="A0A2G9G7B5"/>
<dbReference type="InterPro" id="IPR013187">
    <property type="entry name" value="F-box-assoc_dom_typ3"/>
</dbReference>
<dbReference type="OrthoDB" id="1582872at2759"/>
<dbReference type="InterPro" id="IPR050796">
    <property type="entry name" value="SCF_F-box_component"/>
</dbReference>
<gene>
    <name evidence="2" type="ORF">CDL12_26303</name>
</gene>
<dbReference type="SMART" id="SM00256">
    <property type="entry name" value="FBOX"/>
    <property type="match status" value="1"/>
</dbReference>
<proteinExistence type="predicted"/>
<dbReference type="CDD" id="cd22157">
    <property type="entry name" value="F-box_AtFBW1-like"/>
    <property type="match status" value="1"/>
</dbReference>
<dbReference type="InterPro" id="IPR036047">
    <property type="entry name" value="F-box-like_dom_sf"/>
</dbReference>
<dbReference type="EMBL" id="NKXS01006528">
    <property type="protein sequence ID" value="PIN01193.1"/>
    <property type="molecule type" value="Genomic_DNA"/>
</dbReference>
<dbReference type="InterPro" id="IPR001810">
    <property type="entry name" value="F-box_dom"/>
</dbReference>
<dbReference type="Pfam" id="PF00646">
    <property type="entry name" value="F-box"/>
    <property type="match status" value="1"/>
</dbReference>
<keyword evidence="3" id="KW-1185">Reference proteome</keyword>
<name>A0A2G9G7B5_9LAMI</name>
<dbReference type="Gene3D" id="1.20.1280.50">
    <property type="match status" value="1"/>
</dbReference>
<evidence type="ECO:0000259" key="1">
    <source>
        <dbReference type="PROSITE" id="PS50181"/>
    </source>
</evidence>
<dbReference type="PROSITE" id="PS50181">
    <property type="entry name" value="FBOX"/>
    <property type="match status" value="1"/>
</dbReference>
<protein>
    <recommendedName>
        <fullName evidence="1">F-box domain-containing protein</fullName>
    </recommendedName>
</protein>
<dbReference type="PANTHER" id="PTHR31672">
    <property type="entry name" value="BNACNNG10540D PROTEIN"/>
    <property type="match status" value="1"/>
</dbReference>
<sequence length="393" mass="45918">MENSVPINLPQELILEIILRLPVKPLLRFKCVSTEWNSLIGSSAFTNEHFNHESNQERLLVRHYQSDDYDNFAFSLYDDDKLSRHEEPDHLQIPVTTEEVMGPSKGVFCVINNSGKIALLNPAMRQFRLLPDLVRSSYVPPHLSFDGREDFGFGFDPFGNYKLVSVQYLWVDKEREDRYYPCIISVYDTGRDSWRHFEETEFVNSDRLTYKSLVNTYLNGVYYWVMVLVDRNPDAISILTFDMASDKFGEIKGPNGIKTVHSYLCLYGDSLALMCFQGLEVVNVWVMESEGHWSIFFKVGPIGDNILPVGFWKNNELLLEMQTSGILSVYNVSTKTLRTFEDHEADHYWYWVFIYKESLVSIKGEGDKCYLWDTSSDVVKDFFRRRPFRSRYK</sequence>
<dbReference type="Proteomes" id="UP000231279">
    <property type="component" value="Unassembled WGS sequence"/>
</dbReference>
<dbReference type="SUPFAM" id="SSF81383">
    <property type="entry name" value="F-box domain"/>
    <property type="match status" value="1"/>
</dbReference>
<dbReference type="STRING" id="429701.A0A2G9G7B5"/>
<dbReference type="InterPro" id="IPR017451">
    <property type="entry name" value="F-box-assoc_interact_dom"/>
</dbReference>
<comment type="caution">
    <text evidence="2">The sequence shown here is derived from an EMBL/GenBank/DDBJ whole genome shotgun (WGS) entry which is preliminary data.</text>
</comment>
<dbReference type="NCBIfam" id="TIGR01640">
    <property type="entry name" value="F_box_assoc_1"/>
    <property type="match status" value="1"/>
</dbReference>
<reference evidence="3" key="1">
    <citation type="journal article" date="2018" name="Gigascience">
        <title>Genome assembly of the Pink Ipe (Handroanthus impetiginosus, Bignoniaceae), a highly valued, ecologically keystone Neotropical timber forest tree.</title>
        <authorList>
            <person name="Silva-Junior O.B."/>
            <person name="Grattapaglia D."/>
            <person name="Novaes E."/>
            <person name="Collevatti R.G."/>
        </authorList>
    </citation>
    <scope>NUCLEOTIDE SEQUENCE [LARGE SCALE GENOMIC DNA]</scope>
    <source>
        <strain evidence="3">cv. UFG-1</strain>
    </source>
</reference>
<evidence type="ECO:0000313" key="2">
    <source>
        <dbReference type="EMBL" id="PIN01193.1"/>
    </source>
</evidence>